<protein>
    <submittedName>
        <fullName evidence="2">Putative secreted protein</fullName>
    </submittedName>
</protein>
<accession>A0A6B0U0E0</accession>
<name>A0A6B0U0E0_IXORI</name>
<proteinExistence type="predicted"/>
<keyword evidence="1" id="KW-0732">Signal</keyword>
<sequence length="77" mass="8743">MMAAVWSWLAATSWSLSWLMLWMPSCSKAPRPASKVSCFVSKVCTDDRSRPKSSDRTWVSLSAIQLSTTSAFHMNWR</sequence>
<dbReference type="EMBL" id="GIFC01001648">
    <property type="protein sequence ID" value="MXU83731.1"/>
    <property type="molecule type" value="Transcribed_RNA"/>
</dbReference>
<evidence type="ECO:0000313" key="2">
    <source>
        <dbReference type="EMBL" id="MXU83731.1"/>
    </source>
</evidence>
<feature type="signal peptide" evidence="1">
    <location>
        <begin position="1"/>
        <end position="27"/>
    </location>
</feature>
<reference evidence="2" key="1">
    <citation type="submission" date="2019-12" db="EMBL/GenBank/DDBJ databases">
        <title>An insight into the sialome of adult female Ixodes ricinus ticks feeding for 6 days.</title>
        <authorList>
            <person name="Perner J."/>
            <person name="Ribeiro J.M.C."/>
        </authorList>
    </citation>
    <scope>NUCLEOTIDE SEQUENCE</scope>
    <source>
        <strain evidence="2">Semi-engorged</strain>
        <tissue evidence="2">Salivary glands</tissue>
    </source>
</reference>
<feature type="chain" id="PRO_5025467502" evidence="1">
    <location>
        <begin position="28"/>
        <end position="77"/>
    </location>
</feature>
<organism evidence="2">
    <name type="scientific">Ixodes ricinus</name>
    <name type="common">Common tick</name>
    <name type="synonym">Acarus ricinus</name>
    <dbReference type="NCBI Taxonomy" id="34613"/>
    <lineage>
        <taxon>Eukaryota</taxon>
        <taxon>Metazoa</taxon>
        <taxon>Ecdysozoa</taxon>
        <taxon>Arthropoda</taxon>
        <taxon>Chelicerata</taxon>
        <taxon>Arachnida</taxon>
        <taxon>Acari</taxon>
        <taxon>Parasitiformes</taxon>
        <taxon>Ixodida</taxon>
        <taxon>Ixodoidea</taxon>
        <taxon>Ixodidae</taxon>
        <taxon>Ixodinae</taxon>
        <taxon>Ixodes</taxon>
    </lineage>
</organism>
<evidence type="ECO:0000256" key="1">
    <source>
        <dbReference type="SAM" id="SignalP"/>
    </source>
</evidence>
<dbReference type="AlphaFoldDB" id="A0A6B0U0E0"/>